<sequence length="47" mass="5488">MIKAKSFINKDVLKKLLNGLSMNKITIIIDTKEQRQIVLVWSLYPEI</sequence>
<evidence type="ECO:0000313" key="1">
    <source>
        <dbReference type="EMBL" id="QHT91905.1"/>
    </source>
</evidence>
<organism evidence="1">
    <name type="scientific">viral metagenome</name>
    <dbReference type="NCBI Taxonomy" id="1070528"/>
    <lineage>
        <taxon>unclassified sequences</taxon>
        <taxon>metagenomes</taxon>
        <taxon>organismal metagenomes</taxon>
    </lineage>
</organism>
<proteinExistence type="predicted"/>
<dbReference type="EMBL" id="MN740171">
    <property type="protein sequence ID" value="QHT91905.1"/>
    <property type="molecule type" value="Genomic_DNA"/>
</dbReference>
<dbReference type="AlphaFoldDB" id="A0A6C0IHC3"/>
<accession>A0A6C0IHC3</accession>
<reference evidence="1" key="1">
    <citation type="journal article" date="2020" name="Nature">
        <title>Giant virus diversity and host interactions through global metagenomics.</title>
        <authorList>
            <person name="Schulz F."/>
            <person name="Roux S."/>
            <person name="Paez-Espino D."/>
            <person name="Jungbluth S."/>
            <person name="Walsh D.A."/>
            <person name="Denef V.J."/>
            <person name="McMahon K.D."/>
            <person name="Konstantinidis K.T."/>
            <person name="Eloe-Fadrosh E.A."/>
            <person name="Kyrpides N.C."/>
            <person name="Woyke T."/>
        </authorList>
    </citation>
    <scope>NUCLEOTIDE SEQUENCE</scope>
    <source>
        <strain evidence="1">GVMAG-M-3300023184-86</strain>
    </source>
</reference>
<protein>
    <submittedName>
        <fullName evidence="1">Uncharacterized protein</fullName>
    </submittedName>
</protein>
<name>A0A6C0IHC3_9ZZZZ</name>